<organism evidence="3 4">
    <name type="scientific">Anopheles dirus</name>
    <dbReference type="NCBI Taxonomy" id="7168"/>
    <lineage>
        <taxon>Eukaryota</taxon>
        <taxon>Metazoa</taxon>
        <taxon>Ecdysozoa</taxon>
        <taxon>Arthropoda</taxon>
        <taxon>Hexapoda</taxon>
        <taxon>Insecta</taxon>
        <taxon>Pterygota</taxon>
        <taxon>Neoptera</taxon>
        <taxon>Endopterygota</taxon>
        <taxon>Diptera</taxon>
        <taxon>Nematocera</taxon>
        <taxon>Culicoidea</taxon>
        <taxon>Culicidae</taxon>
        <taxon>Anophelinae</taxon>
        <taxon>Anopheles</taxon>
    </lineage>
</organism>
<feature type="compositionally biased region" description="Low complexity" evidence="1">
    <location>
        <begin position="376"/>
        <end position="406"/>
    </location>
</feature>
<dbReference type="GO" id="GO:0000785">
    <property type="term" value="C:chromatin"/>
    <property type="evidence" value="ECO:0007669"/>
    <property type="project" value="TreeGrafter"/>
</dbReference>
<feature type="region of interest" description="Disordered" evidence="1">
    <location>
        <begin position="235"/>
        <end position="270"/>
    </location>
</feature>
<dbReference type="GO" id="GO:0006338">
    <property type="term" value="P:chromatin remodeling"/>
    <property type="evidence" value="ECO:0007669"/>
    <property type="project" value="TreeGrafter"/>
</dbReference>
<dbReference type="InterPro" id="IPR050935">
    <property type="entry name" value="Bromo_chromatin_reader"/>
</dbReference>
<dbReference type="GO" id="GO:0005634">
    <property type="term" value="C:nucleus"/>
    <property type="evidence" value="ECO:0007669"/>
    <property type="project" value="TreeGrafter"/>
</dbReference>
<protein>
    <submittedName>
        <fullName evidence="3">Uncharacterized protein</fullName>
    </submittedName>
</protein>
<name>A0A182NUA2_9DIPT</name>
<feature type="region of interest" description="Disordered" evidence="1">
    <location>
        <begin position="26"/>
        <end position="53"/>
    </location>
</feature>
<keyword evidence="4" id="KW-1185">Reference proteome</keyword>
<sequence>MISTVAVTLVAAVMACSLLTIGEALPSSGSSSSSSNGGGSRSTSSSSSSNSFPVFGTKRYTRSNLLPSGEYGGQGLSLPVYHMPNGRYYDAQLPPQYFPFAPYAQPSSSDYYDDTGYYGDASKSYYYMPQQPSPHRRYQRNNERYTSYGLPTYRGEYKPTPYYYAHGPSYSYSDDHESSNPLDDLHEEMLQEDERERARDYYPVGQEQWYESPSRQDSAFLRNLILYNSQLQNFGGARGRQLPPLDASNEEDFEEYDDTEPDYEYDSPLADARSGYGSFGFGNGYPGDAAPGAYVPSGASSSSGRMNALSKLNSFRNSMAQNQIDEDDEEVQELKSLIHQQKSSQRLPPMLMDKMAPFVLKQQQQPQQYVPTPAASQKPQPQQQQQQVHQRQSKQQLPQLQPHQQAQQLQREQQLLLQQQQQQQQQRQLQQQQQQLQAQQQLQKEQKQQQLLRTLSSDYQPTYEADNWQKDSPSYNAYDYDADEYDDSWSHWDRKRNVEPKKATFSTTSSATTTTTTTKKPVKVVVSSSTTVAPPSVTVKTGNGQKEVVLPRPTNPRNLFAANLIHAVDETRMQLGTPKADDGSAHQEPKSSKIYDALKAMINMRQDLEKADLREQLEHQKQLAHIHKRFVSNEGSLVEQLDGLKRSA</sequence>
<feature type="compositionally biased region" description="Low complexity" evidence="1">
    <location>
        <begin position="27"/>
        <end position="51"/>
    </location>
</feature>
<feature type="region of interest" description="Disordered" evidence="1">
    <location>
        <begin position="362"/>
        <end position="406"/>
    </location>
</feature>
<reference evidence="4" key="1">
    <citation type="submission" date="2013-03" db="EMBL/GenBank/DDBJ databases">
        <title>The Genome Sequence of Anopheles dirus WRAIR2.</title>
        <authorList>
            <consortium name="The Broad Institute Genomics Platform"/>
            <person name="Neafsey D.E."/>
            <person name="Walton C."/>
            <person name="Walker B."/>
            <person name="Young S.K."/>
            <person name="Zeng Q."/>
            <person name="Gargeya S."/>
            <person name="Fitzgerald M."/>
            <person name="Haas B."/>
            <person name="Abouelleil A."/>
            <person name="Allen A.W."/>
            <person name="Alvarado L."/>
            <person name="Arachchi H.M."/>
            <person name="Berlin A.M."/>
            <person name="Chapman S.B."/>
            <person name="Gainer-Dewar J."/>
            <person name="Goldberg J."/>
            <person name="Griggs A."/>
            <person name="Gujja S."/>
            <person name="Hansen M."/>
            <person name="Howarth C."/>
            <person name="Imamovic A."/>
            <person name="Ireland A."/>
            <person name="Larimer J."/>
            <person name="McCowan C."/>
            <person name="Murphy C."/>
            <person name="Pearson M."/>
            <person name="Poon T.W."/>
            <person name="Priest M."/>
            <person name="Roberts A."/>
            <person name="Saif S."/>
            <person name="Shea T."/>
            <person name="Sisk P."/>
            <person name="Sykes S."/>
            <person name="Wortman J."/>
            <person name="Nusbaum C."/>
            <person name="Birren B."/>
        </authorList>
    </citation>
    <scope>NUCLEOTIDE SEQUENCE [LARGE SCALE GENOMIC DNA]</scope>
    <source>
        <strain evidence="4">WRAIR2</strain>
    </source>
</reference>
<dbReference type="EnsemblMetazoa" id="ADIR011244-RA">
    <property type="protein sequence ID" value="ADIR011244-PA"/>
    <property type="gene ID" value="ADIR011244"/>
</dbReference>
<dbReference type="Proteomes" id="UP000075884">
    <property type="component" value="Unassembled WGS sequence"/>
</dbReference>
<evidence type="ECO:0000256" key="1">
    <source>
        <dbReference type="SAM" id="MobiDB-lite"/>
    </source>
</evidence>
<dbReference type="GO" id="GO:0006355">
    <property type="term" value="P:regulation of DNA-templated transcription"/>
    <property type="evidence" value="ECO:0007669"/>
    <property type="project" value="TreeGrafter"/>
</dbReference>
<dbReference type="PANTHER" id="PTHR22880">
    <property type="entry name" value="FALZ-RELATED BROMODOMAIN-CONTAINING PROTEINS"/>
    <property type="match status" value="1"/>
</dbReference>
<feature type="signal peptide" evidence="2">
    <location>
        <begin position="1"/>
        <end position="24"/>
    </location>
</feature>
<dbReference type="VEuPathDB" id="VectorBase:ADIR011244"/>
<dbReference type="AlphaFoldDB" id="A0A182NUA2"/>
<evidence type="ECO:0000256" key="2">
    <source>
        <dbReference type="SAM" id="SignalP"/>
    </source>
</evidence>
<accession>A0A182NUA2</accession>
<feature type="chain" id="PRO_5008130498" evidence="2">
    <location>
        <begin position="25"/>
        <end position="648"/>
    </location>
</feature>
<keyword evidence="2" id="KW-0732">Signal</keyword>
<dbReference type="PANTHER" id="PTHR22880:SF225">
    <property type="entry name" value="BROMODOMAIN-CONTAINING PROTEIN BET-1-RELATED"/>
    <property type="match status" value="1"/>
</dbReference>
<evidence type="ECO:0000313" key="3">
    <source>
        <dbReference type="EnsemblMetazoa" id="ADIR011244-PA"/>
    </source>
</evidence>
<proteinExistence type="predicted"/>
<feature type="compositionally biased region" description="Acidic residues" evidence="1">
    <location>
        <begin position="248"/>
        <end position="265"/>
    </location>
</feature>
<reference evidence="3" key="2">
    <citation type="submission" date="2020-05" db="UniProtKB">
        <authorList>
            <consortium name="EnsemblMetazoa"/>
        </authorList>
    </citation>
    <scope>IDENTIFICATION</scope>
    <source>
        <strain evidence="3">WRAIR2</strain>
    </source>
</reference>
<evidence type="ECO:0000313" key="4">
    <source>
        <dbReference type="Proteomes" id="UP000075884"/>
    </source>
</evidence>